<dbReference type="PROSITE" id="PS50294">
    <property type="entry name" value="WD_REPEATS_REGION"/>
    <property type="match status" value="2"/>
</dbReference>
<feature type="repeat" description="WD" evidence="4">
    <location>
        <begin position="60"/>
        <end position="101"/>
    </location>
</feature>
<protein>
    <submittedName>
        <fullName evidence="5">Uncharacterized protein</fullName>
    </submittedName>
</protein>
<sequence>MTGHVNSLIHDENCFAALPRTERGRSVQIGGDPKGKNFLYCIGNHVIIRNIENLAESDVYAQHALQTTVARYAPSGFYIASADTGGKIRIWDTTQREHLLKYEYQPHGAIYDLCWSPDSKRIITAGDGREKFASAFLWDSGSSVGTITGHHKPITCVDFKPSRPYKVATGGEDMQIAFHSGPPFKFDQKINSHSKFINTIKFSPNGEKFVSGGADGRAFLYNGKTAEKEGELGNPAHSGGIYGSAWKADSAQLITCSADKSVKLWDANTLELMGTINVGSKLLDQQLGCLWQGDHILSVSLSGYINYLDFSNSALTKVIKGHQKAITAITLSADKKKIYTVDYTGLTNIFSIV</sequence>
<feature type="repeat" description="WD" evidence="4">
    <location>
        <begin position="234"/>
        <end position="275"/>
    </location>
</feature>
<keyword evidence="1 4" id="KW-0853">WD repeat</keyword>
<dbReference type="Gene3D" id="2.130.10.10">
    <property type="entry name" value="YVTN repeat-like/Quinoprotein amine dehydrogenase"/>
    <property type="match status" value="1"/>
</dbReference>
<dbReference type="OrthoDB" id="2306at2759"/>
<gene>
    <name evidence="5" type="ORF">TRIADDRAFT_57716</name>
</gene>
<dbReference type="InterPro" id="IPR015943">
    <property type="entry name" value="WD40/YVTN_repeat-like_dom_sf"/>
</dbReference>
<keyword evidence="6" id="KW-1185">Reference proteome</keyword>
<dbReference type="FunCoup" id="B3S079">
    <property type="interactions" value="1887"/>
</dbReference>
<dbReference type="STRING" id="10228.B3S079"/>
<dbReference type="PROSITE" id="PS00678">
    <property type="entry name" value="WD_REPEATS_1"/>
    <property type="match status" value="1"/>
</dbReference>
<dbReference type="CDD" id="cd00200">
    <property type="entry name" value="WD40"/>
    <property type="match status" value="1"/>
</dbReference>
<dbReference type="InterPro" id="IPR036322">
    <property type="entry name" value="WD40_repeat_dom_sf"/>
</dbReference>
<reference evidence="5 6" key="1">
    <citation type="journal article" date="2008" name="Nature">
        <title>The Trichoplax genome and the nature of placozoans.</title>
        <authorList>
            <person name="Srivastava M."/>
            <person name="Begovic E."/>
            <person name="Chapman J."/>
            <person name="Putnam N.H."/>
            <person name="Hellsten U."/>
            <person name="Kawashima T."/>
            <person name="Kuo A."/>
            <person name="Mitros T."/>
            <person name="Salamov A."/>
            <person name="Carpenter M.L."/>
            <person name="Signorovitch A.Y."/>
            <person name="Moreno M.A."/>
            <person name="Kamm K."/>
            <person name="Grimwood J."/>
            <person name="Schmutz J."/>
            <person name="Shapiro H."/>
            <person name="Grigoriev I.V."/>
            <person name="Buss L.W."/>
            <person name="Schierwater B."/>
            <person name="Dellaporta S.L."/>
            <person name="Rokhsar D.S."/>
        </authorList>
    </citation>
    <scope>NUCLEOTIDE SEQUENCE [LARGE SCALE GENOMIC DNA]</scope>
    <source>
        <strain evidence="5 6">Grell-BS-1999</strain>
    </source>
</reference>
<dbReference type="PANTHER" id="PTHR19856">
    <property type="entry name" value="WD-REPEATCONTAINING PROTEIN WDR1"/>
    <property type="match status" value="1"/>
</dbReference>
<dbReference type="PROSITE" id="PS50082">
    <property type="entry name" value="WD_REPEATS_2"/>
    <property type="match status" value="3"/>
</dbReference>
<proteinExistence type="inferred from homology"/>
<dbReference type="GeneID" id="6754700"/>
<dbReference type="InParanoid" id="B3S079"/>
<evidence type="ECO:0000256" key="2">
    <source>
        <dbReference type="ARBA" id="ARBA00022737"/>
    </source>
</evidence>
<dbReference type="InterPro" id="IPR019775">
    <property type="entry name" value="WD40_repeat_CS"/>
</dbReference>
<dbReference type="PhylomeDB" id="B3S079"/>
<organism evidence="5 6">
    <name type="scientific">Trichoplax adhaerens</name>
    <name type="common">Trichoplax reptans</name>
    <dbReference type="NCBI Taxonomy" id="10228"/>
    <lineage>
        <taxon>Eukaryota</taxon>
        <taxon>Metazoa</taxon>
        <taxon>Placozoa</taxon>
        <taxon>Uniplacotomia</taxon>
        <taxon>Trichoplacea</taxon>
        <taxon>Trichoplacidae</taxon>
        <taxon>Trichoplax</taxon>
    </lineage>
</organism>
<dbReference type="eggNOG" id="KOG0318">
    <property type="taxonomic scope" value="Eukaryota"/>
</dbReference>
<dbReference type="InterPro" id="IPR001680">
    <property type="entry name" value="WD40_rpt"/>
</dbReference>
<dbReference type="RefSeq" id="XP_002113867.1">
    <property type="nucleotide sequence ID" value="XM_002113831.1"/>
</dbReference>
<comment type="similarity">
    <text evidence="3">Belongs to the WD repeat AIP1 family.</text>
</comment>
<dbReference type="KEGG" id="tad:TRIADDRAFT_57716"/>
<dbReference type="SUPFAM" id="SSF50978">
    <property type="entry name" value="WD40 repeat-like"/>
    <property type="match status" value="1"/>
</dbReference>
<dbReference type="Pfam" id="PF00400">
    <property type="entry name" value="WD40"/>
    <property type="match status" value="5"/>
</dbReference>
<evidence type="ECO:0000256" key="3">
    <source>
        <dbReference type="ARBA" id="ARBA00038366"/>
    </source>
</evidence>
<evidence type="ECO:0000313" key="6">
    <source>
        <dbReference type="Proteomes" id="UP000009022"/>
    </source>
</evidence>
<accession>B3S079</accession>
<evidence type="ECO:0000256" key="4">
    <source>
        <dbReference type="PROSITE-ProRule" id="PRU00221"/>
    </source>
</evidence>
<dbReference type="EMBL" id="DS985246">
    <property type="protein sequence ID" value="EDV24341.1"/>
    <property type="molecule type" value="Genomic_DNA"/>
</dbReference>
<dbReference type="PANTHER" id="PTHR19856:SF0">
    <property type="entry name" value="WD REPEAT-CONTAINING PROTEIN 1"/>
    <property type="match status" value="1"/>
</dbReference>
<name>B3S079_TRIAD</name>
<evidence type="ECO:0000313" key="5">
    <source>
        <dbReference type="EMBL" id="EDV24341.1"/>
    </source>
</evidence>
<dbReference type="FunFam" id="2.130.10.10:FF:000102">
    <property type="entry name" value="Actin-interacting protein 1"/>
    <property type="match status" value="1"/>
</dbReference>
<feature type="repeat" description="WD" evidence="4">
    <location>
        <begin position="190"/>
        <end position="231"/>
    </location>
</feature>
<dbReference type="Proteomes" id="UP000009022">
    <property type="component" value="Unassembled WGS sequence"/>
</dbReference>
<dbReference type="SMART" id="SM00320">
    <property type="entry name" value="WD40"/>
    <property type="match status" value="6"/>
</dbReference>
<evidence type="ECO:0000256" key="1">
    <source>
        <dbReference type="ARBA" id="ARBA00022574"/>
    </source>
</evidence>
<dbReference type="AlphaFoldDB" id="B3S079"/>
<dbReference type="OMA" id="FMLSHRE"/>
<dbReference type="CTD" id="6754700"/>
<dbReference type="HOGENOM" id="CLU_057427_0_0_1"/>
<keyword evidence="2" id="KW-0677">Repeat</keyword>